<reference evidence="1" key="2">
    <citation type="submission" date="2018-04" db="EMBL/GenBank/DDBJ databases">
        <title>OnivRS2 (Oryza nivara Reference Sequence Version 2).</title>
        <authorList>
            <person name="Zhang J."/>
            <person name="Kudrna D."/>
            <person name="Lee S."/>
            <person name="Talag J."/>
            <person name="Rajasekar S."/>
            <person name="Welchert J."/>
            <person name="Hsing Y.-I."/>
            <person name="Wing R.A."/>
        </authorList>
    </citation>
    <scope>NUCLEOTIDE SEQUENCE [LARGE SCALE GENOMIC DNA]</scope>
    <source>
        <strain evidence="1">SL10</strain>
    </source>
</reference>
<dbReference type="AlphaFoldDB" id="A0A0E0IXW5"/>
<evidence type="ECO:0000313" key="1">
    <source>
        <dbReference type="EnsemblPlants" id="ONIVA11G02290.1"/>
    </source>
</evidence>
<name>A0A0E0IXW5_ORYNI</name>
<dbReference type="OMA" id="PDDNIML"/>
<keyword evidence="2" id="KW-1185">Reference proteome</keyword>
<dbReference type="Gramene" id="ONIVA11G02290.1">
    <property type="protein sequence ID" value="ONIVA11G02290.1"/>
    <property type="gene ID" value="ONIVA11G02290"/>
</dbReference>
<dbReference type="Proteomes" id="UP000006591">
    <property type="component" value="Chromosome 11"/>
</dbReference>
<organism evidence="1">
    <name type="scientific">Oryza nivara</name>
    <name type="common">Indian wild rice</name>
    <name type="synonym">Oryza sativa f. spontanea</name>
    <dbReference type="NCBI Taxonomy" id="4536"/>
    <lineage>
        <taxon>Eukaryota</taxon>
        <taxon>Viridiplantae</taxon>
        <taxon>Streptophyta</taxon>
        <taxon>Embryophyta</taxon>
        <taxon>Tracheophyta</taxon>
        <taxon>Spermatophyta</taxon>
        <taxon>Magnoliopsida</taxon>
        <taxon>Liliopsida</taxon>
        <taxon>Poales</taxon>
        <taxon>Poaceae</taxon>
        <taxon>BOP clade</taxon>
        <taxon>Oryzoideae</taxon>
        <taxon>Oryzeae</taxon>
        <taxon>Oryzinae</taxon>
        <taxon>Oryza</taxon>
    </lineage>
</organism>
<sequence length="222" mass="24532">MPSPLEVFEEDILLVMKEEKITRDEALHLLQEELMDAQHRVEEKLDRLVEMFGVMGDMSNKIPKEFNASNRNVTTTVEAATSSLLQAPHSPTPSSCSKMCPDDNIMLVRARSSHISEEPATMDAFELGDGENKSCYSYLVTMDLPEVTHAKCSTVGSEVKCGIDQASVTFQTMSNASKDVPVCIQFVSNVVPRPFADIKLNMVLDTTIQIATEKLIMGKVTS</sequence>
<dbReference type="HOGENOM" id="CLU_107793_0_0_1"/>
<accession>A0A0E0IXW5</accession>
<evidence type="ECO:0000313" key="2">
    <source>
        <dbReference type="Proteomes" id="UP000006591"/>
    </source>
</evidence>
<proteinExistence type="predicted"/>
<protein>
    <submittedName>
        <fullName evidence="1">Uncharacterized protein</fullName>
    </submittedName>
</protein>
<dbReference type="EnsemblPlants" id="ONIVA11G02290.1">
    <property type="protein sequence ID" value="ONIVA11G02290.1"/>
    <property type="gene ID" value="ONIVA11G02290"/>
</dbReference>
<reference evidence="1" key="1">
    <citation type="submission" date="2015-04" db="UniProtKB">
        <authorList>
            <consortium name="EnsemblPlants"/>
        </authorList>
    </citation>
    <scope>IDENTIFICATION</scope>
    <source>
        <strain evidence="1">SL10</strain>
    </source>
</reference>